<evidence type="ECO:0000256" key="2">
    <source>
        <dbReference type="ARBA" id="ARBA00022803"/>
    </source>
</evidence>
<evidence type="ECO:0000313" key="6">
    <source>
        <dbReference type="Proteomes" id="UP001409291"/>
    </source>
</evidence>
<dbReference type="Proteomes" id="UP001409291">
    <property type="component" value="Unassembled WGS sequence"/>
</dbReference>
<dbReference type="PANTHER" id="PTHR44858:SF1">
    <property type="entry name" value="UDP-N-ACETYLGLUCOSAMINE--PEPTIDE N-ACETYLGLUCOSAMINYLTRANSFERASE SPINDLY-RELATED"/>
    <property type="match status" value="1"/>
</dbReference>
<comment type="caution">
    <text evidence="5">The sequence shown here is derived from an EMBL/GenBank/DDBJ whole genome shotgun (WGS) entry which is preliminary data.</text>
</comment>
<organism evidence="5 6">
    <name type="scientific">Sphingobacterium kitahiroshimense</name>
    <dbReference type="NCBI Taxonomy" id="470446"/>
    <lineage>
        <taxon>Bacteria</taxon>
        <taxon>Pseudomonadati</taxon>
        <taxon>Bacteroidota</taxon>
        <taxon>Sphingobacteriia</taxon>
        <taxon>Sphingobacteriales</taxon>
        <taxon>Sphingobacteriaceae</taxon>
        <taxon>Sphingobacterium</taxon>
    </lineage>
</organism>
<keyword evidence="4" id="KW-0732">Signal</keyword>
<dbReference type="SUPFAM" id="SSF48452">
    <property type="entry name" value="TPR-like"/>
    <property type="match status" value="1"/>
</dbReference>
<evidence type="ECO:0000256" key="1">
    <source>
        <dbReference type="ARBA" id="ARBA00022737"/>
    </source>
</evidence>
<proteinExistence type="predicted"/>
<feature type="repeat" description="TPR" evidence="3">
    <location>
        <begin position="126"/>
        <end position="159"/>
    </location>
</feature>
<dbReference type="Pfam" id="PF13432">
    <property type="entry name" value="TPR_16"/>
    <property type="match status" value="2"/>
</dbReference>
<dbReference type="PANTHER" id="PTHR44858">
    <property type="entry name" value="TETRATRICOPEPTIDE REPEAT PROTEIN 6"/>
    <property type="match status" value="1"/>
</dbReference>
<evidence type="ECO:0000256" key="3">
    <source>
        <dbReference type="PROSITE-ProRule" id="PRU00339"/>
    </source>
</evidence>
<reference evidence="5 6" key="1">
    <citation type="submission" date="2024-04" db="EMBL/GenBank/DDBJ databases">
        <title>WGS of bacteria from Torrens River.</title>
        <authorList>
            <person name="Wyrsch E.R."/>
            <person name="Drigo B."/>
        </authorList>
    </citation>
    <scope>NUCLEOTIDE SEQUENCE [LARGE SCALE GENOMIC DNA]</scope>
    <source>
        <strain evidence="5 6">TWI391</strain>
    </source>
</reference>
<dbReference type="Gene3D" id="1.25.40.10">
    <property type="entry name" value="Tetratricopeptide repeat domain"/>
    <property type="match status" value="2"/>
</dbReference>
<keyword evidence="2 3" id="KW-0802">TPR repeat</keyword>
<dbReference type="PROSITE" id="PS50005">
    <property type="entry name" value="TPR"/>
    <property type="match status" value="2"/>
</dbReference>
<dbReference type="SMART" id="SM00028">
    <property type="entry name" value="TPR"/>
    <property type="match status" value="4"/>
</dbReference>
<accession>A0ABV0BZJ5</accession>
<dbReference type="RefSeq" id="WP_183914434.1">
    <property type="nucleotide sequence ID" value="NZ_JBDJLH010000001.1"/>
</dbReference>
<protein>
    <submittedName>
        <fullName evidence="5">Tetratricopeptide repeat protein</fullName>
    </submittedName>
</protein>
<evidence type="ECO:0000256" key="4">
    <source>
        <dbReference type="SAM" id="SignalP"/>
    </source>
</evidence>
<name>A0ABV0BZJ5_9SPHI</name>
<dbReference type="EMBL" id="JBDJNQ010000011">
    <property type="protein sequence ID" value="MEN5379708.1"/>
    <property type="molecule type" value="Genomic_DNA"/>
</dbReference>
<feature type="repeat" description="TPR" evidence="3">
    <location>
        <begin position="264"/>
        <end position="297"/>
    </location>
</feature>
<keyword evidence="6" id="KW-1185">Reference proteome</keyword>
<sequence length="389" mass="42689">MNIKSLLLLAAVASASTSVYAQKNNVNKAKTSIAKFEELKGAGTPQLALPNLKTAQEAIDLAVVHEKTKDNAEAWTIYSLVYANLANLDKSADEAKKAEDAIVKAKELDKDGANKDNIRVSEQVLGQFNFNLGAEEYQGQKYKEAYDSFEKALTYLPGDTTLIYYGGISALQSNDYAKAIAKYKELIPSKEFSSHKQIVVDLPKLYLSAKDTASALDYAAKAVEMYPDDNAAAVQNIEFNLIAGREKEILAGITAQLAKDPNNKSLNYYLGIAHSANKNDAAAIEAYKKALAVDPDYFEANTNIAITMMNGVREKLNVLNNDRSLSQAKYNEGVAKIKEEIKPALVYLTKAVQLQPKNVDALTNLKNYYVFMQDEAKTTEITAQINALN</sequence>
<feature type="signal peptide" evidence="4">
    <location>
        <begin position="1"/>
        <end position="21"/>
    </location>
</feature>
<dbReference type="InterPro" id="IPR011990">
    <property type="entry name" value="TPR-like_helical_dom_sf"/>
</dbReference>
<keyword evidence="1" id="KW-0677">Repeat</keyword>
<gene>
    <name evidence="5" type="ORF">ABE541_20750</name>
</gene>
<feature type="chain" id="PRO_5047496942" evidence="4">
    <location>
        <begin position="22"/>
        <end position="389"/>
    </location>
</feature>
<dbReference type="InterPro" id="IPR019734">
    <property type="entry name" value="TPR_rpt"/>
</dbReference>
<dbReference type="InterPro" id="IPR050498">
    <property type="entry name" value="Ycf3"/>
</dbReference>
<evidence type="ECO:0000313" key="5">
    <source>
        <dbReference type="EMBL" id="MEN5379708.1"/>
    </source>
</evidence>